<dbReference type="STRING" id="1202768.SAMN05216285_2881"/>
<evidence type="ECO:0000256" key="2">
    <source>
        <dbReference type="ARBA" id="ARBA00022723"/>
    </source>
</evidence>
<dbReference type="GO" id="GO:0016491">
    <property type="term" value="F:oxidoreductase activity"/>
    <property type="evidence" value="ECO:0007669"/>
    <property type="project" value="InterPro"/>
</dbReference>
<dbReference type="PANTHER" id="PTHR36843:SF1">
    <property type="entry name" value="COPROHEME DECARBOXYLASE"/>
    <property type="match status" value="1"/>
</dbReference>
<evidence type="ECO:0000313" key="4">
    <source>
        <dbReference type="EMBL" id="SEW17224.1"/>
    </source>
</evidence>
<keyword evidence="3" id="KW-0408">Iron</keyword>
<dbReference type="OrthoDB" id="8690at2157"/>
<protein>
    <submittedName>
        <fullName evidence="4">Chlorite dismutase</fullName>
    </submittedName>
</protein>
<keyword evidence="1" id="KW-0349">Heme</keyword>
<evidence type="ECO:0000256" key="1">
    <source>
        <dbReference type="ARBA" id="ARBA00022617"/>
    </source>
</evidence>
<sequence length="246" mass="27938">MSSHGAPMLEETGVFGVFAAFALDPTWRSGRAESPTKVSDEIADLLADYEDRVLVDAYVTEGLTSGTDYLLRVHARELATAQAFLRTFRRTALGAHSRRTFCFIGIVREPVYTPDAPDLEAKLEAATYDGPEPPQYAIVIPARKTADWWTLSDEDRLELMRDHVEPTLEYLDRVRRQLYHASGVDDADFITYFETDDLVSFTELFRELQSIPEYQYVRYGDPTLVGRIREPITAVERLIGHPVEET</sequence>
<name>A0A1I0PS64_9EURY</name>
<gene>
    <name evidence="4" type="ORF">SAMN05216285_2881</name>
</gene>
<dbReference type="Proteomes" id="UP000183275">
    <property type="component" value="Unassembled WGS sequence"/>
</dbReference>
<keyword evidence="2" id="KW-0479">Metal-binding</keyword>
<dbReference type="eggNOG" id="arCOG03031">
    <property type="taxonomic scope" value="Archaea"/>
</dbReference>
<accession>A0A1I0PS64</accession>
<dbReference type="PANTHER" id="PTHR36843">
    <property type="entry name" value="HEME-DEPENDENT PEROXIDASE YWFI-RELATED"/>
    <property type="match status" value="1"/>
</dbReference>
<dbReference type="GO" id="GO:0046872">
    <property type="term" value="F:metal ion binding"/>
    <property type="evidence" value="ECO:0007669"/>
    <property type="project" value="UniProtKB-KW"/>
</dbReference>
<dbReference type="InterPro" id="IPR011008">
    <property type="entry name" value="Dimeric_a/b-barrel"/>
</dbReference>
<dbReference type="EMBL" id="FOIS01000003">
    <property type="protein sequence ID" value="SEW17224.1"/>
    <property type="molecule type" value="Genomic_DNA"/>
</dbReference>
<proteinExistence type="predicted"/>
<dbReference type="Gene3D" id="3.30.70.3420">
    <property type="match status" value="1"/>
</dbReference>
<keyword evidence="5" id="KW-1185">Reference proteome</keyword>
<dbReference type="SUPFAM" id="SSF54909">
    <property type="entry name" value="Dimeric alpha+beta barrel"/>
    <property type="match status" value="1"/>
</dbReference>
<dbReference type="RefSeq" id="WP_081985484.1">
    <property type="nucleotide sequence ID" value="NZ_FOIS01000003.1"/>
</dbReference>
<dbReference type="GO" id="GO:0020037">
    <property type="term" value="F:heme binding"/>
    <property type="evidence" value="ECO:0007669"/>
    <property type="project" value="InterPro"/>
</dbReference>
<organism evidence="4 5">
    <name type="scientific">Natrinema salifodinae</name>
    <dbReference type="NCBI Taxonomy" id="1202768"/>
    <lineage>
        <taxon>Archaea</taxon>
        <taxon>Methanobacteriati</taxon>
        <taxon>Methanobacteriota</taxon>
        <taxon>Stenosarchaea group</taxon>
        <taxon>Halobacteria</taxon>
        <taxon>Halobacteriales</taxon>
        <taxon>Natrialbaceae</taxon>
        <taxon>Natrinema</taxon>
    </lineage>
</organism>
<evidence type="ECO:0000256" key="3">
    <source>
        <dbReference type="ARBA" id="ARBA00023004"/>
    </source>
</evidence>
<evidence type="ECO:0000313" key="5">
    <source>
        <dbReference type="Proteomes" id="UP000183275"/>
    </source>
</evidence>
<dbReference type="InterPro" id="IPR010644">
    <property type="entry name" value="ChdC/CLD"/>
</dbReference>
<reference evidence="5" key="1">
    <citation type="submission" date="2016-10" db="EMBL/GenBank/DDBJ databases">
        <authorList>
            <person name="Varghese N."/>
        </authorList>
    </citation>
    <scope>NUCLEOTIDE SEQUENCE [LARGE SCALE GENOMIC DNA]</scope>
    <source>
        <strain evidence="5">CGMCC 1.12284</strain>
    </source>
</reference>
<dbReference type="AlphaFoldDB" id="A0A1I0PS64"/>
<dbReference type="Pfam" id="PF06778">
    <property type="entry name" value="Chlor_dismutase"/>
    <property type="match status" value="1"/>
</dbReference>